<keyword evidence="2" id="KW-0813">Transport</keyword>
<feature type="transmembrane region" description="Helical" evidence="3">
    <location>
        <begin position="310"/>
        <end position="331"/>
    </location>
</feature>
<dbReference type="OrthoDB" id="3238334at2"/>
<dbReference type="AlphaFoldDB" id="A0A366KCX4"/>
<evidence type="ECO:0000256" key="2">
    <source>
        <dbReference type="ARBA" id="ARBA00022448"/>
    </source>
</evidence>
<feature type="transmembrane region" description="Helical" evidence="3">
    <location>
        <begin position="222"/>
        <end position="242"/>
    </location>
</feature>
<dbReference type="PANTHER" id="PTHR36838">
    <property type="entry name" value="AUXIN EFFLUX CARRIER FAMILY PROTEIN"/>
    <property type="match status" value="1"/>
</dbReference>
<protein>
    <submittedName>
        <fullName evidence="4">Permease</fullName>
    </submittedName>
</protein>
<keyword evidence="3" id="KW-0472">Membrane</keyword>
<keyword evidence="5" id="KW-1185">Reference proteome</keyword>
<feature type="transmembrane region" description="Helical" evidence="3">
    <location>
        <begin position="58"/>
        <end position="80"/>
    </location>
</feature>
<accession>A0A366KCX4</accession>
<organism evidence="4 5">
    <name type="scientific">Bifidobacterium xylocopae</name>
    <dbReference type="NCBI Taxonomy" id="2493119"/>
    <lineage>
        <taxon>Bacteria</taxon>
        <taxon>Bacillati</taxon>
        <taxon>Actinomycetota</taxon>
        <taxon>Actinomycetes</taxon>
        <taxon>Bifidobacteriales</taxon>
        <taxon>Bifidobacteriaceae</taxon>
        <taxon>Bifidobacterium</taxon>
    </lineage>
</organism>
<evidence type="ECO:0000313" key="4">
    <source>
        <dbReference type="EMBL" id="RBP99217.1"/>
    </source>
</evidence>
<keyword evidence="3" id="KW-0812">Transmembrane</keyword>
<feature type="transmembrane region" description="Helical" evidence="3">
    <location>
        <begin position="6"/>
        <end position="21"/>
    </location>
</feature>
<reference evidence="4 5" key="1">
    <citation type="submission" date="2017-10" db="EMBL/GenBank/DDBJ databases">
        <title>Bifidobacterium xylocopum sp. nov. and Bifidobacterium aemilianum sp. nov., from the carpenter bee (Xylocopa violacea) digestive tract.</title>
        <authorList>
            <person name="Alberoni D."/>
            <person name="Baffoni L."/>
            <person name="Di Gioia D."/>
            <person name="Gaggia F."/>
            <person name="Biavati B."/>
        </authorList>
    </citation>
    <scope>NUCLEOTIDE SEQUENCE [LARGE SCALE GENOMIC DNA]</scope>
    <source>
        <strain evidence="4 5">XV2</strain>
    </source>
</reference>
<comment type="caution">
    <text evidence="4">The sequence shown here is derived from an EMBL/GenBank/DDBJ whole genome shotgun (WGS) entry which is preliminary data.</text>
</comment>
<proteinExistence type="predicted"/>
<dbReference type="PANTHER" id="PTHR36838:SF3">
    <property type="entry name" value="TRANSPORTER AUXIN EFFLUX CARRIER EC FAMILY"/>
    <property type="match status" value="1"/>
</dbReference>
<evidence type="ECO:0000313" key="5">
    <source>
        <dbReference type="Proteomes" id="UP000252345"/>
    </source>
</evidence>
<dbReference type="Proteomes" id="UP000252345">
    <property type="component" value="Unassembled WGS sequence"/>
</dbReference>
<dbReference type="Gene3D" id="1.20.1530.20">
    <property type="match status" value="1"/>
</dbReference>
<evidence type="ECO:0000256" key="1">
    <source>
        <dbReference type="ARBA" id="ARBA00004127"/>
    </source>
</evidence>
<name>A0A366KCX4_9BIFI</name>
<feature type="transmembrane region" description="Helical" evidence="3">
    <location>
        <begin position="254"/>
        <end position="273"/>
    </location>
</feature>
<feature type="transmembrane region" description="Helical" evidence="3">
    <location>
        <begin position="185"/>
        <end position="210"/>
    </location>
</feature>
<dbReference type="InterPro" id="IPR038770">
    <property type="entry name" value="Na+/solute_symporter_sf"/>
</dbReference>
<dbReference type="EMBL" id="PDCH01000008">
    <property type="protein sequence ID" value="RBP99217.1"/>
    <property type="molecule type" value="Genomic_DNA"/>
</dbReference>
<gene>
    <name evidence="4" type="ORF">CRD59_04865</name>
</gene>
<sequence>MGMLIQPATLLAIILAGYLFKRFGLLGERDYRVVQTLEFDLVLPGAIIYSFATNPHQVSFLLLSAFAVLAALLPPLGVYLTTRRTPVGRRAFLMLNTSGFNIGCFSFPMLQLLIGPAALVPAAMFDLGNDVMVAAGTSVMTQNLLHIQPGRPLSEQGAVDAPVMPSPRTDDPDARRLRRKALAQGVIKGFLGSVCFDVYLVMAIMMLLGWNLPHWVAQVTQPFSGANSFCAMIMVGMLMELPSGSRDIKDVAQVLAWRLPFGLIFAAAAWFLLPFDPTVREAVALCCLSPTAVFATMFTDKVLGNARLAGFTLALTAVMGTVMMIGGHLLIAAL</sequence>
<comment type="subcellular location">
    <subcellularLocation>
        <location evidence="1">Endomembrane system</location>
        <topology evidence="1">Multi-pass membrane protein</topology>
    </subcellularLocation>
</comment>
<dbReference type="RefSeq" id="WP_113853573.1">
    <property type="nucleotide sequence ID" value="NZ_PDCH01000008.1"/>
</dbReference>
<keyword evidence="3" id="KW-1133">Transmembrane helix</keyword>
<feature type="transmembrane region" description="Helical" evidence="3">
    <location>
        <begin position="33"/>
        <end position="52"/>
    </location>
</feature>
<evidence type="ECO:0000256" key="3">
    <source>
        <dbReference type="SAM" id="Phobius"/>
    </source>
</evidence>
<dbReference type="GO" id="GO:0012505">
    <property type="term" value="C:endomembrane system"/>
    <property type="evidence" value="ECO:0007669"/>
    <property type="project" value="UniProtKB-SubCell"/>
</dbReference>
<feature type="transmembrane region" description="Helical" evidence="3">
    <location>
        <begin position="279"/>
        <end position="298"/>
    </location>
</feature>